<dbReference type="AlphaFoldDB" id="A0A370KH45"/>
<gene>
    <name evidence="1" type="ORF">B5K06_27745</name>
</gene>
<dbReference type="EMBL" id="NAAC01000040">
    <property type="protein sequence ID" value="RDJ04276.1"/>
    <property type="molecule type" value="Genomic_DNA"/>
</dbReference>
<comment type="caution">
    <text evidence="1">The sequence shown here is derived from an EMBL/GenBank/DDBJ whole genome shotgun (WGS) entry which is preliminary data.</text>
</comment>
<sequence>MENASSESFGFGLAALLKLHPDLQDQAHLATRWTELIEAYGDALRLRDDLRTKGGDSMLLEHFEQTCRELEDDLQESLRSCRRTCR</sequence>
<reference evidence="1 2" key="1">
    <citation type="submission" date="2017-03" db="EMBL/GenBank/DDBJ databases">
        <title>Genome analysis of Rhizobial strains effectives or ineffectives for nitrogen fixation isolated from bean seeds.</title>
        <authorList>
            <person name="Peralta H."/>
            <person name="Aguilar-Vera A."/>
            <person name="Mora Y."/>
            <person name="Vargas-Lagunas C."/>
            <person name="Girard L."/>
            <person name="Mora J."/>
        </authorList>
    </citation>
    <scope>NUCLEOTIDE SEQUENCE [LARGE SCALE GENOMIC DNA]</scope>
    <source>
        <strain evidence="1 2">CCGM3</strain>
    </source>
</reference>
<protein>
    <submittedName>
        <fullName evidence="1">Uncharacterized protein</fullName>
    </submittedName>
</protein>
<accession>A0A370KH45</accession>
<proteinExistence type="predicted"/>
<name>A0A370KH45_9HYPH</name>
<evidence type="ECO:0000313" key="1">
    <source>
        <dbReference type="EMBL" id="RDJ04276.1"/>
    </source>
</evidence>
<evidence type="ECO:0000313" key="2">
    <source>
        <dbReference type="Proteomes" id="UP000254939"/>
    </source>
</evidence>
<dbReference type="Proteomes" id="UP000254939">
    <property type="component" value="Unassembled WGS sequence"/>
</dbReference>
<dbReference type="OrthoDB" id="8404473at2"/>
<organism evidence="1 2">
    <name type="scientific">Rhizobium grahamii</name>
    <dbReference type="NCBI Taxonomy" id="1120045"/>
    <lineage>
        <taxon>Bacteria</taxon>
        <taxon>Pseudomonadati</taxon>
        <taxon>Pseudomonadota</taxon>
        <taxon>Alphaproteobacteria</taxon>
        <taxon>Hyphomicrobiales</taxon>
        <taxon>Rhizobiaceae</taxon>
        <taxon>Rhizobium/Agrobacterium group</taxon>
        <taxon>Rhizobium</taxon>
    </lineage>
</organism>